<keyword evidence="7 9" id="KW-1133">Transmembrane helix</keyword>
<evidence type="ECO:0000256" key="3">
    <source>
        <dbReference type="ARBA" id="ARBA00022670"/>
    </source>
</evidence>
<comment type="caution">
    <text evidence="9">Lacks conserved residue(s) required for the propagation of feature annotation.</text>
</comment>
<comment type="subcellular location">
    <subcellularLocation>
        <location evidence="9">Cell membrane</location>
        <topology evidence="9">Multi-pass membrane protein</topology>
    </subcellularLocation>
</comment>
<gene>
    <name evidence="9" type="primary">lspA</name>
    <name evidence="12" type="ORF">rosag_29730</name>
</gene>
<keyword evidence="13" id="KW-1185">Reference proteome</keyword>
<evidence type="ECO:0000313" key="13">
    <source>
        <dbReference type="Proteomes" id="UP001161325"/>
    </source>
</evidence>
<evidence type="ECO:0000256" key="10">
    <source>
        <dbReference type="RuleBase" id="RU004181"/>
    </source>
</evidence>
<comment type="function">
    <text evidence="9">This protein specifically catalyzes the removal of signal peptides from prolipoproteins.</text>
</comment>
<evidence type="ECO:0000313" key="12">
    <source>
        <dbReference type="EMBL" id="GLC26460.1"/>
    </source>
</evidence>
<dbReference type="EC" id="3.4.23.36" evidence="9"/>
<dbReference type="NCBIfam" id="TIGR00077">
    <property type="entry name" value="lspA"/>
    <property type="match status" value="1"/>
</dbReference>
<keyword evidence="4 9" id="KW-0812">Transmembrane</keyword>
<organism evidence="12 13">
    <name type="scientific">Roseisolibacter agri</name>
    <dbReference type="NCBI Taxonomy" id="2014610"/>
    <lineage>
        <taxon>Bacteria</taxon>
        <taxon>Pseudomonadati</taxon>
        <taxon>Gemmatimonadota</taxon>
        <taxon>Gemmatimonadia</taxon>
        <taxon>Gemmatimonadales</taxon>
        <taxon>Gemmatimonadaceae</taxon>
        <taxon>Roseisolibacter</taxon>
    </lineage>
</organism>
<evidence type="ECO:0000256" key="5">
    <source>
        <dbReference type="ARBA" id="ARBA00022750"/>
    </source>
</evidence>
<feature type="compositionally biased region" description="Low complexity" evidence="11">
    <location>
        <begin position="174"/>
        <end position="191"/>
    </location>
</feature>
<keyword evidence="2 9" id="KW-1003">Cell membrane</keyword>
<evidence type="ECO:0000256" key="6">
    <source>
        <dbReference type="ARBA" id="ARBA00022801"/>
    </source>
</evidence>
<protein>
    <recommendedName>
        <fullName evidence="9">Lipoprotein signal peptidase</fullName>
        <ecNumber evidence="9">3.4.23.36</ecNumber>
    </recommendedName>
    <alternativeName>
        <fullName evidence="9">Prolipoprotein signal peptidase</fullName>
    </alternativeName>
    <alternativeName>
        <fullName evidence="9">Signal peptidase II</fullName>
        <shortName evidence="9">SPase II</shortName>
    </alternativeName>
</protein>
<comment type="pathway">
    <text evidence="9">Protein modification; lipoprotein biosynthesis (signal peptide cleavage).</text>
</comment>
<dbReference type="PRINTS" id="PR00781">
    <property type="entry name" value="LIPOSIGPTASE"/>
</dbReference>
<comment type="caution">
    <text evidence="12">The sequence shown here is derived from an EMBL/GenBank/DDBJ whole genome shotgun (WGS) entry which is preliminary data.</text>
</comment>
<dbReference type="AlphaFoldDB" id="A0AA37QHC3"/>
<evidence type="ECO:0000256" key="8">
    <source>
        <dbReference type="ARBA" id="ARBA00023136"/>
    </source>
</evidence>
<feature type="active site" evidence="9">
    <location>
        <position position="151"/>
    </location>
</feature>
<comment type="catalytic activity">
    <reaction evidence="9">
        <text>Release of signal peptides from bacterial membrane prolipoproteins. Hydrolyzes -Xaa-Yaa-Zaa-|-(S,diacylglyceryl)Cys-, in which Xaa is hydrophobic (preferably Leu), and Yaa (Ala or Ser) and Zaa (Gly or Ala) have small, neutral side chains.</text>
        <dbReference type="EC" id="3.4.23.36"/>
    </reaction>
</comment>
<keyword evidence="6 9" id="KW-0378">Hydrolase</keyword>
<dbReference type="GO" id="GO:0006508">
    <property type="term" value="P:proteolysis"/>
    <property type="evidence" value="ECO:0007669"/>
    <property type="project" value="UniProtKB-KW"/>
</dbReference>
<feature type="transmembrane region" description="Helical" evidence="9">
    <location>
        <begin position="79"/>
        <end position="96"/>
    </location>
</feature>
<feature type="active site" evidence="9">
    <location>
        <position position="133"/>
    </location>
</feature>
<comment type="similarity">
    <text evidence="1 9 10">Belongs to the peptidase A8 family.</text>
</comment>
<evidence type="ECO:0000256" key="7">
    <source>
        <dbReference type="ARBA" id="ARBA00022989"/>
    </source>
</evidence>
<name>A0AA37QHC3_9BACT</name>
<dbReference type="Proteomes" id="UP001161325">
    <property type="component" value="Unassembled WGS sequence"/>
</dbReference>
<feature type="region of interest" description="Disordered" evidence="11">
    <location>
        <begin position="172"/>
        <end position="191"/>
    </location>
</feature>
<dbReference type="GO" id="GO:0004190">
    <property type="term" value="F:aspartic-type endopeptidase activity"/>
    <property type="evidence" value="ECO:0007669"/>
    <property type="project" value="UniProtKB-UniRule"/>
</dbReference>
<reference evidence="12" key="1">
    <citation type="submission" date="2022-08" db="EMBL/GenBank/DDBJ databases">
        <title>Draft genome sequencing of Roseisolibacter agri AW1220.</title>
        <authorList>
            <person name="Tobiishi Y."/>
            <person name="Tonouchi A."/>
        </authorList>
    </citation>
    <scope>NUCLEOTIDE SEQUENCE</scope>
    <source>
        <strain evidence="12">AW1220</strain>
    </source>
</reference>
<dbReference type="Pfam" id="PF01252">
    <property type="entry name" value="Peptidase_A8"/>
    <property type="match status" value="1"/>
</dbReference>
<feature type="transmembrane region" description="Helical" evidence="9">
    <location>
        <begin position="20"/>
        <end position="44"/>
    </location>
</feature>
<dbReference type="PANTHER" id="PTHR33695:SF1">
    <property type="entry name" value="LIPOPROTEIN SIGNAL PEPTIDASE"/>
    <property type="match status" value="1"/>
</dbReference>
<evidence type="ECO:0000256" key="9">
    <source>
        <dbReference type="HAMAP-Rule" id="MF_00161"/>
    </source>
</evidence>
<dbReference type="GO" id="GO:0005886">
    <property type="term" value="C:plasma membrane"/>
    <property type="evidence" value="ECO:0007669"/>
    <property type="project" value="UniProtKB-SubCell"/>
</dbReference>
<keyword evidence="3 9" id="KW-0645">Protease</keyword>
<keyword evidence="5 9" id="KW-0064">Aspartyl protease</keyword>
<evidence type="ECO:0000256" key="4">
    <source>
        <dbReference type="ARBA" id="ARBA00022692"/>
    </source>
</evidence>
<dbReference type="HAMAP" id="MF_00161">
    <property type="entry name" value="LspA"/>
    <property type="match status" value="1"/>
</dbReference>
<dbReference type="InterPro" id="IPR001872">
    <property type="entry name" value="Peptidase_A8"/>
</dbReference>
<keyword evidence="8 9" id="KW-0472">Membrane</keyword>
<accession>A0AA37QHC3</accession>
<evidence type="ECO:0000256" key="2">
    <source>
        <dbReference type="ARBA" id="ARBA00022475"/>
    </source>
</evidence>
<dbReference type="RefSeq" id="WP_284350910.1">
    <property type="nucleotide sequence ID" value="NZ_BRXS01000004.1"/>
</dbReference>
<dbReference type="PANTHER" id="PTHR33695">
    <property type="entry name" value="LIPOPROTEIN SIGNAL PEPTIDASE"/>
    <property type="match status" value="1"/>
</dbReference>
<dbReference type="EMBL" id="BRXS01000004">
    <property type="protein sequence ID" value="GLC26460.1"/>
    <property type="molecule type" value="Genomic_DNA"/>
</dbReference>
<sequence>MSDRSPASAAEGEISTNGVVFWPVVVLIVLVDLVTKLIAAYALVPRGFPHEVFGDAVRFTLVYNPGAAFGLHVGEHSRWVFLLLTAVVLRVLWSLYRTTRDRDNVRTLALALVCAGAVGNAICRLRSPEGVVDFIDVGVGAARWPTFNIADVAVTGGAALLAWALWGEPDDAADPAPASAPAALPDPADAP</sequence>
<evidence type="ECO:0000256" key="11">
    <source>
        <dbReference type="SAM" id="MobiDB-lite"/>
    </source>
</evidence>
<evidence type="ECO:0000256" key="1">
    <source>
        <dbReference type="ARBA" id="ARBA00006139"/>
    </source>
</evidence>
<proteinExistence type="inferred from homology"/>